<accession>A0ACC3D0U4</accession>
<evidence type="ECO:0000313" key="2">
    <source>
        <dbReference type="Proteomes" id="UP001186974"/>
    </source>
</evidence>
<keyword evidence="2" id="KW-1185">Reference proteome</keyword>
<dbReference type="Proteomes" id="UP001186974">
    <property type="component" value="Unassembled WGS sequence"/>
</dbReference>
<name>A0ACC3D0U4_9PEZI</name>
<dbReference type="EMBL" id="JAWDJW010008963">
    <property type="protein sequence ID" value="KAK3059963.1"/>
    <property type="molecule type" value="Genomic_DNA"/>
</dbReference>
<proteinExistence type="predicted"/>
<protein>
    <submittedName>
        <fullName evidence="1">Uncharacterized protein</fullName>
    </submittedName>
</protein>
<gene>
    <name evidence="1" type="ORF">LTS18_009645</name>
</gene>
<sequence>MEASLMSPIAAGDGPVDPFSRLDIGSAGSSASEQESAPRAATQAKGMHSSARRLSHTVASYSGNENASFSDFSDTGFQDSSLSLNNAGDPRDAKKNTLYQASRPQPQRNASQLSGLNVKPTDDDRVMFHGWLYLLKSKGGVRQWKSVWVVLRPKTLALYKNEEEYSATLILPFSSILDAVDIDPISKSKRYCMQIITEERNYRFCATNEDQLAKWLGSFKSLLVKRKERQKEKEKEKASAGAAKGTSVIVS</sequence>
<evidence type="ECO:0000313" key="1">
    <source>
        <dbReference type="EMBL" id="KAK3059963.1"/>
    </source>
</evidence>
<reference evidence="1" key="1">
    <citation type="submission" date="2024-09" db="EMBL/GenBank/DDBJ databases">
        <title>Black Yeasts Isolated from many extreme environments.</title>
        <authorList>
            <person name="Coleine C."/>
            <person name="Stajich J.E."/>
            <person name="Selbmann L."/>
        </authorList>
    </citation>
    <scope>NUCLEOTIDE SEQUENCE</scope>
    <source>
        <strain evidence="1">CCFEE 5737</strain>
    </source>
</reference>
<organism evidence="1 2">
    <name type="scientific">Coniosporium uncinatum</name>
    <dbReference type="NCBI Taxonomy" id="93489"/>
    <lineage>
        <taxon>Eukaryota</taxon>
        <taxon>Fungi</taxon>
        <taxon>Dikarya</taxon>
        <taxon>Ascomycota</taxon>
        <taxon>Pezizomycotina</taxon>
        <taxon>Dothideomycetes</taxon>
        <taxon>Dothideomycetes incertae sedis</taxon>
        <taxon>Coniosporium</taxon>
    </lineage>
</organism>
<comment type="caution">
    <text evidence="1">The sequence shown here is derived from an EMBL/GenBank/DDBJ whole genome shotgun (WGS) entry which is preliminary data.</text>
</comment>